<dbReference type="PANTHER" id="PTHR22937">
    <property type="entry name" value="E3 UBIQUITIN-PROTEIN LIGASE RNF165"/>
    <property type="match status" value="1"/>
</dbReference>
<dbReference type="Gene3D" id="3.30.40.10">
    <property type="entry name" value="Zinc/RING finger domain, C3HC4 (zinc finger)"/>
    <property type="match status" value="1"/>
</dbReference>
<dbReference type="EMBL" id="OC871234">
    <property type="protein sequence ID" value="CAD7635354.1"/>
    <property type="molecule type" value="Genomic_DNA"/>
</dbReference>
<dbReference type="SMART" id="SM00184">
    <property type="entry name" value="RING"/>
    <property type="match status" value="1"/>
</dbReference>
<dbReference type="InterPro" id="IPR013083">
    <property type="entry name" value="Znf_RING/FYVE/PHD"/>
</dbReference>
<feature type="region of interest" description="Disordered" evidence="9">
    <location>
        <begin position="119"/>
        <end position="147"/>
    </location>
</feature>
<dbReference type="PROSITE" id="PS50089">
    <property type="entry name" value="ZF_RING_2"/>
    <property type="match status" value="1"/>
</dbReference>
<organism evidence="11">
    <name type="scientific">Medioppia subpectinata</name>
    <dbReference type="NCBI Taxonomy" id="1979941"/>
    <lineage>
        <taxon>Eukaryota</taxon>
        <taxon>Metazoa</taxon>
        <taxon>Ecdysozoa</taxon>
        <taxon>Arthropoda</taxon>
        <taxon>Chelicerata</taxon>
        <taxon>Arachnida</taxon>
        <taxon>Acari</taxon>
        <taxon>Acariformes</taxon>
        <taxon>Sarcoptiformes</taxon>
        <taxon>Oribatida</taxon>
        <taxon>Brachypylina</taxon>
        <taxon>Oppioidea</taxon>
        <taxon>Oppiidae</taxon>
        <taxon>Medioppia</taxon>
    </lineage>
</organism>
<dbReference type="Proteomes" id="UP000759131">
    <property type="component" value="Unassembled WGS sequence"/>
</dbReference>
<dbReference type="GO" id="GO:0061630">
    <property type="term" value="F:ubiquitin protein ligase activity"/>
    <property type="evidence" value="ECO:0007669"/>
    <property type="project" value="UniProtKB-EC"/>
</dbReference>
<dbReference type="OrthoDB" id="10000441at2759"/>
<protein>
    <recommendedName>
        <fullName evidence="2">RING-type E3 ubiquitin transferase</fullName>
        <ecNumber evidence="2">2.3.2.27</ecNumber>
    </recommendedName>
</protein>
<evidence type="ECO:0000256" key="9">
    <source>
        <dbReference type="SAM" id="MobiDB-lite"/>
    </source>
</evidence>
<feature type="domain" description="RING-type" evidence="10">
    <location>
        <begin position="7"/>
        <end position="46"/>
    </location>
</feature>
<dbReference type="InterPro" id="IPR045191">
    <property type="entry name" value="MBR1/2-like"/>
</dbReference>
<keyword evidence="6" id="KW-0833">Ubl conjugation pathway</keyword>
<feature type="compositionally biased region" description="Polar residues" evidence="9">
    <location>
        <begin position="136"/>
        <end position="147"/>
    </location>
</feature>
<dbReference type="PANTHER" id="PTHR22937:SF65">
    <property type="entry name" value="E3 UBIQUITIN-PROTEIN LIGASE ARK2C"/>
    <property type="match status" value="1"/>
</dbReference>
<evidence type="ECO:0000256" key="6">
    <source>
        <dbReference type="ARBA" id="ARBA00022786"/>
    </source>
</evidence>
<evidence type="ECO:0000256" key="8">
    <source>
        <dbReference type="PROSITE-ProRule" id="PRU00175"/>
    </source>
</evidence>
<dbReference type="SUPFAM" id="SSF57850">
    <property type="entry name" value="RING/U-box"/>
    <property type="match status" value="1"/>
</dbReference>
<dbReference type="Pfam" id="PF13639">
    <property type="entry name" value="zf-RING_2"/>
    <property type="match status" value="1"/>
</dbReference>
<dbReference type="InterPro" id="IPR001841">
    <property type="entry name" value="Znf_RING"/>
</dbReference>
<evidence type="ECO:0000256" key="3">
    <source>
        <dbReference type="ARBA" id="ARBA00022679"/>
    </source>
</evidence>
<evidence type="ECO:0000313" key="11">
    <source>
        <dbReference type="EMBL" id="CAD7635354.1"/>
    </source>
</evidence>
<proteinExistence type="predicted"/>
<comment type="catalytic activity">
    <reaction evidence="1">
        <text>S-ubiquitinyl-[E2 ubiquitin-conjugating enzyme]-L-cysteine + [acceptor protein]-L-lysine = [E2 ubiquitin-conjugating enzyme]-L-cysteine + N(6)-ubiquitinyl-[acceptor protein]-L-lysine.</text>
        <dbReference type="EC" id="2.3.2.27"/>
    </reaction>
</comment>
<evidence type="ECO:0000256" key="5">
    <source>
        <dbReference type="ARBA" id="ARBA00022771"/>
    </source>
</evidence>
<evidence type="ECO:0000256" key="2">
    <source>
        <dbReference type="ARBA" id="ARBA00012483"/>
    </source>
</evidence>
<dbReference type="EC" id="2.3.2.27" evidence="2"/>
<dbReference type="GO" id="GO:0008270">
    <property type="term" value="F:zinc ion binding"/>
    <property type="evidence" value="ECO:0007669"/>
    <property type="project" value="UniProtKB-KW"/>
</dbReference>
<evidence type="ECO:0000256" key="4">
    <source>
        <dbReference type="ARBA" id="ARBA00022723"/>
    </source>
</evidence>
<sequence length="181" mass="20463">MNGENECVICLGEMSADMYQLNCGHKYHFDCIGQWFITTPNCPICRQAITTPTLIAYWGRQCLTPIRLYLNELRTGNPTANLMSWSTPQLASHVHPSSSAPLAANLVNNQTVANSEHNRTAPVGMEPNPPVISGPTVRTQQANGSQRSVATRPEFCWNYDYIRRHRPMPYIPHSHPKPWKY</sequence>
<evidence type="ECO:0000313" key="12">
    <source>
        <dbReference type="Proteomes" id="UP000759131"/>
    </source>
</evidence>
<keyword evidence="5 8" id="KW-0863">Zinc-finger</keyword>
<keyword evidence="4" id="KW-0479">Metal-binding</keyword>
<gene>
    <name evidence="11" type="ORF">OSB1V03_LOCUS15745</name>
</gene>
<reference evidence="11" key="1">
    <citation type="submission" date="2020-11" db="EMBL/GenBank/DDBJ databases">
        <authorList>
            <person name="Tran Van P."/>
        </authorList>
    </citation>
    <scope>NUCLEOTIDE SEQUENCE</scope>
</reference>
<keyword evidence="12" id="KW-1185">Reference proteome</keyword>
<dbReference type="EMBL" id="CAJPIZ010016659">
    <property type="protein sequence ID" value="CAG2115784.1"/>
    <property type="molecule type" value="Genomic_DNA"/>
</dbReference>
<accession>A0A7R9Q7P7</accession>
<evidence type="ECO:0000256" key="7">
    <source>
        <dbReference type="ARBA" id="ARBA00022833"/>
    </source>
</evidence>
<evidence type="ECO:0000259" key="10">
    <source>
        <dbReference type="PROSITE" id="PS50089"/>
    </source>
</evidence>
<evidence type="ECO:0000256" key="1">
    <source>
        <dbReference type="ARBA" id="ARBA00000900"/>
    </source>
</evidence>
<name>A0A7R9Q7P7_9ACAR</name>
<keyword evidence="3" id="KW-0808">Transferase</keyword>
<keyword evidence="7" id="KW-0862">Zinc</keyword>
<dbReference type="AlphaFoldDB" id="A0A7R9Q7P7"/>